<comment type="catalytic activity">
    <reaction evidence="5">
        <text>[phosphatase 2A protein]-C-terminal L-leucine methyl ester + H2O = [phosphatase 2A protein]-C-terminal L-leucine + methanol + H(+)</text>
        <dbReference type="Rhea" id="RHEA:48548"/>
        <dbReference type="Rhea" id="RHEA-COMP:12134"/>
        <dbReference type="Rhea" id="RHEA-COMP:12135"/>
        <dbReference type="ChEBI" id="CHEBI:15377"/>
        <dbReference type="ChEBI" id="CHEBI:15378"/>
        <dbReference type="ChEBI" id="CHEBI:17790"/>
        <dbReference type="ChEBI" id="CHEBI:90516"/>
        <dbReference type="ChEBI" id="CHEBI:90517"/>
        <dbReference type="EC" id="3.1.1.89"/>
    </reaction>
</comment>
<dbReference type="PANTHER" id="PTHR14189">
    <property type="entry name" value="PROTEIN PHOSPHATASE METHYLESTERASE-1 RELATED"/>
    <property type="match status" value="1"/>
</dbReference>
<gene>
    <name evidence="8" type="ORF">BGZ96_009302</name>
</gene>
<accession>A0ABQ7JYI9</accession>
<organism evidence="8 9">
    <name type="scientific">Linnemannia gamsii</name>
    <dbReference type="NCBI Taxonomy" id="64522"/>
    <lineage>
        <taxon>Eukaryota</taxon>
        <taxon>Fungi</taxon>
        <taxon>Fungi incertae sedis</taxon>
        <taxon>Mucoromycota</taxon>
        <taxon>Mortierellomycotina</taxon>
        <taxon>Mortierellomycetes</taxon>
        <taxon>Mortierellales</taxon>
        <taxon>Mortierellaceae</taxon>
        <taxon>Linnemannia</taxon>
    </lineage>
</organism>
<sequence length="364" mass="40540">MTSYEPLDWPAYFQSKRKYAIPSEIDPTNIVYTLYESNAGRKHLPVIVLVHGAGHCARSFALTAQALHASASLNLHARILCPDLRGHGETTSDDQTNLDIDNLAQDLENLLTSLYKDNLDGRYLDKTGKEIGRGPPNIHLIGHSMGGSIVTQVAYRNRVPNISSLFVLDIAEANIHAAPGSIRAWCEARPPVCRTITQAIRWGVESGTVRNVHSARVSFPGMIFHNPTAIISPPPPTTTTTTDINHIEQTTPTMGGFTWRTDLLCSEQHWISWFQNLNQKFLSSFSSPSHLTFISNNFPKMLIFAEHSKLDKQLSSAYLEGRFEFLKLQHVGHAVQEDDPEALTNAILLCWQRHGICFKPLPVG</sequence>
<comment type="function">
    <text evidence="6">Demethylates proteins that have been reversibly carboxymethylated.</text>
</comment>
<dbReference type="Pfam" id="PF12697">
    <property type="entry name" value="Abhydrolase_6"/>
    <property type="match status" value="1"/>
</dbReference>
<comment type="caution">
    <text evidence="8">The sequence shown here is derived from an EMBL/GenBank/DDBJ whole genome shotgun (WGS) entry which is preliminary data.</text>
</comment>
<comment type="similarity">
    <text evidence="1 6">Belongs to the AB hydrolase superfamily.</text>
</comment>
<dbReference type="InterPro" id="IPR029058">
    <property type="entry name" value="AB_hydrolase_fold"/>
</dbReference>
<dbReference type="EMBL" id="JAAAIM010000559">
    <property type="protein sequence ID" value="KAG0286611.1"/>
    <property type="molecule type" value="Genomic_DNA"/>
</dbReference>
<proteinExistence type="inferred from homology"/>
<evidence type="ECO:0000256" key="4">
    <source>
        <dbReference type="ARBA" id="ARBA00022801"/>
    </source>
</evidence>
<evidence type="ECO:0000259" key="7">
    <source>
        <dbReference type="Pfam" id="PF12697"/>
    </source>
</evidence>
<protein>
    <recommendedName>
        <fullName evidence="2 6">Protein phosphatase methylesterase 1</fullName>
        <shortName evidence="6">PME-1</shortName>
        <ecNumber evidence="6">3.1.1.-</ecNumber>
    </recommendedName>
</protein>
<evidence type="ECO:0000256" key="6">
    <source>
        <dbReference type="PIRNR" id="PIRNR022950"/>
    </source>
</evidence>
<dbReference type="Proteomes" id="UP001194696">
    <property type="component" value="Unassembled WGS sequence"/>
</dbReference>
<dbReference type="PANTHER" id="PTHR14189:SF0">
    <property type="entry name" value="PROTEIN PHOSPHATASE METHYLESTERASE 1"/>
    <property type="match status" value="1"/>
</dbReference>
<evidence type="ECO:0000256" key="2">
    <source>
        <dbReference type="ARBA" id="ARBA00020672"/>
    </source>
</evidence>
<evidence type="ECO:0000313" key="8">
    <source>
        <dbReference type="EMBL" id="KAG0286611.1"/>
    </source>
</evidence>
<evidence type="ECO:0000256" key="3">
    <source>
        <dbReference type="ARBA" id="ARBA00022487"/>
    </source>
</evidence>
<keyword evidence="4 6" id="KW-0378">Hydrolase</keyword>
<dbReference type="InterPro" id="IPR000073">
    <property type="entry name" value="AB_hydrolase_1"/>
</dbReference>
<dbReference type="Gene3D" id="3.40.50.1820">
    <property type="entry name" value="alpha/beta hydrolase"/>
    <property type="match status" value="1"/>
</dbReference>
<name>A0ABQ7JYI9_9FUNG</name>
<dbReference type="InterPro" id="IPR016812">
    <property type="entry name" value="PPase_methylesterase_euk"/>
</dbReference>
<dbReference type="PIRSF" id="PIRSF022950">
    <property type="entry name" value="PPase_methylesterase_euk"/>
    <property type="match status" value="1"/>
</dbReference>
<keyword evidence="9" id="KW-1185">Reference proteome</keyword>
<dbReference type="SUPFAM" id="SSF53474">
    <property type="entry name" value="alpha/beta-Hydrolases"/>
    <property type="match status" value="1"/>
</dbReference>
<dbReference type="EC" id="3.1.1.-" evidence="6"/>
<evidence type="ECO:0000313" key="9">
    <source>
        <dbReference type="Proteomes" id="UP001194696"/>
    </source>
</evidence>
<keyword evidence="3 6" id="KW-0719">Serine esterase</keyword>
<feature type="domain" description="AB hydrolase-1" evidence="7">
    <location>
        <begin position="47"/>
        <end position="343"/>
    </location>
</feature>
<reference evidence="8 9" key="1">
    <citation type="journal article" date="2020" name="Fungal Divers.">
        <title>Resolving the Mortierellaceae phylogeny through synthesis of multi-gene phylogenetics and phylogenomics.</title>
        <authorList>
            <person name="Vandepol N."/>
            <person name="Liber J."/>
            <person name="Desiro A."/>
            <person name="Na H."/>
            <person name="Kennedy M."/>
            <person name="Barry K."/>
            <person name="Grigoriev I.V."/>
            <person name="Miller A.N."/>
            <person name="O'Donnell K."/>
            <person name="Stajich J.E."/>
            <person name="Bonito G."/>
        </authorList>
    </citation>
    <scope>NUCLEOTIDE SEQUENCE [LARGE SCALE GENOMIC DNA]</scope>
    <source>
        <strain evidence="8 9">AD045</strain>
    </source>
</reference>
<evidence type="ECO:0000256" key="5">
    <source>
        <dbReference type="ARBA" id="ARBA00049203"/>
    </source>
</evidence>
<evidence type="ECO:0000256" key="1">
    <source>
        <dbReference type="ARBA" id="ARBA00008645"/>
    </source>
</evidence>